<dbReference type="InterPro" id="IPR058236">
    <property type="entry name" value="Rex_actinobacterial-type"/>
</dbReference>
<dbReference type="NCBIfam" id="NF003996">
    <property type="entry name" value="PRK05472.2-5"/>
    <property type="match status" value="1"/>
</dbReference>
<dbReference type="PANTHER" id="PTHR35786">
    <property type="entry name" value="REDOX-SENSING TRANSCRIPTIONAL REPRESSOR REX"/>
    <property type="match status" value="1"/>
</dbReference>
<evidence type="ECO:0000256" key="3">
    <source>
        <dbReference type="ARBA" id="ARBA00023015"/>
    </source>
</evidence>
<dbReference type="SMART" id="SM00881">
    <property type="entry name" value="CoA_binding"/>
    <property type="match status" value="1"/>
</dbReference>
<keyword evidence="4 7" id="KW-0520">NAD</keyword>
<feature type="compositionally biased region" description="Basic and acidic residues" evidence="8">
    <location>
        <begin position="46"/>
        <end position="66"/>
    </location>
</feature>
<feature type="compositionally biased region" description="Basic and acidic residues" evidence="8">
    <location>
        <begin position="10"/>
        <end position="21"/>
    </location>
</feature>
<dbReference type="RefSeq" id="WP_380624027.1">
    <property type="nucleotide sequence ID" value="NZ_JBHSDK010000028.1"/>
</dbReference>
<evidence type="ECO:0000256" key="1">
    <source>
        <dbReference type="ARBA" id="ARBA00022490"/>
    </source>
</evidence>
<name>A0ABV8U2L0_9ACTN</name>
<accession>A0ABV8U2L0</accession>
<dbReference type="InterPro" id="IPR003781">
    <property type="entry name" value="CoA-bd"/>
</dbReference>
<dbReference type="NCBIfam" id="NF003995">
    <property type="entry name" value="PRK05472.2-4"/>
    <property type="match status" value="1"/>
</dbReference>
<evidence type="ECO:0000259" key="9">
    <source>
        <dbReference type="SMART" id="SM00881"/>
    </source>
</evidence>
<dbReference type="PANTHER" id="PTHR35786:SF1">
    <property type="entry name" value="REDOX-SENSING TRANSCRIPTIONAL REPRESSOR REX 1"/>
    <property type="match status" value="1"/>
</dbReference>
<comment type="subcellular location">
    <subcellularLocation>
        <location evidence="7">Cytoplasm</location>
    </subcellularLocation>
</comment>
<dbReference type="Proteomes" id="UP001595823">
    <property type="component" value="Unassembled WGS sequence"/>
</dbReference>
<dbReference type="InterPro" id="IPR036291">
    <property type="entry name" value="NAD(P)-bd_dom_sf"/>
</dbReference>
<dbReference type="Gene3D" id="3.40.50.720">
    <property type="entry name" value="NAD(P)-binding Rossmann-like Domain"/>
    <property type="match status" value="1"/>
</dbReference>
<keyword evidence="5 7" id="KW-0238">DNA-binding</keyword>
<comment type="subunit">
    <text evidence="7">Homodimer.</text>
</comment>
<keyword evidence="1 7" id="KW-0963">Cytoplasm</keyword>
<comment type="similarity">
    <text evidence="7">Belongs to the transcriptional regulatory Rex family.</text>
</comment>
<dbReference type="InterPro" id="IPR022876">
    <property type="entry name" value="Tscrpt_rep_Rex"/>
</dbReference>
<keyword evidence="3 7" id="KW-0805">Transcription regulation</keyword>
<keyword evidence="6 7" id="KW-0804">Transcription</keyword>
<organism evidence="10 11">
    <name type="scientific">Salininema proteolyticum</name>
    <dbReference type="NCBI Taxonomy" id="1607685"/>
    <lineage>
        <taxon>Bacteria</taxon>
        <taxon>Bacillati</taxon>
        <taxon>Actinomycetota</taxon>
        <taxon>Actinomycetes</taxon>
        <taxon>Glycomycetales</taxon>
        <taxon>Glycomycetaceae</taxon>
        <taxon>Salininema</taxon>
    </lineage>
</organism>
<feature type="DNA-binding region" description="H-T-H motif" evidence="7">
    <location>
        <begin position="82"/>
        <end position="121"/>
    </location>
</feature>
<dbReference type="NCBIfam" id="NF003992">
    <property type="entry name" value="PRK05472.2-1"/>
    <property type="match status" value="1"/>
</dbReference>
<dbReference type="EMBL" id="JBHSDK010000028">
    <property type="protein sequence ID" value="MFC4337242.1"/>
    <property type="molecule type" value="Genomic_DNA"/>
</dbReference>
<dbReference type="NCBIfam" id="NF003993">
    <property type="entry name" value="PRK05472.2-2"/>
    <property type="match status" value="1"/>
</dbReference>
<feature type="region of interest" description="Disordered" evidence="8">
    <location>
        <begin position="1"/>
        <end position="75"/>
    </location>
</feature>
<evidence type="ECO:0000256" key="5">
    <source>
        <dbReference type="ARBA" id="ARBA00023125"/>
    </source>
</evidence>
<dbReference type="HAMAP" id="MF_01131">
    <property type="entry name" value="Rex"/>
    <property type="match status" value="1"/>
</dbReference>
<dbReference type="SUPFAM" id="SSF46785">
    <property type="entry name" value="Winged helix' DNA-binding domain"/>
    <property type="match status" value="1"/>
</dbReference>
<evidence type="ECO:0000256" key="7">
    <source>
        <dbReference type="HAMAP-Rule" id="MF_01131"/>
    </source>
</evidence>
<evidence type="ECO:0000256" key="6">
    <source>
        <dbReference type="ARBA" id="ARBA00023163"/>
    </source>
</evidence>
<sequence>MATSDLPTGLDDKPPGERGLDGGHGGGRRRGTADAKGPDDENSPAENHRGGPPDRAADGAVPDRRGPRAAQLPTMTVSRLPEYLRALTFLSDEGRETVSSDQLSAAAGVGPALLRKDLSLLGAAGMRGVGYDVANLTVTLMNVLGLTRITRVALIGMGHLGQALARYPGFRSRGFHIAAVFDSDPGVIGTRVQPHIVRDVRELPQAIHNLDIRIGVIATPEHAAQHLADALVESGITSILNFAPRPLDVPEGVAVRKVDLAVELQLLSFHEHHKNAESLRQD</sequence>
<feature type="binding site" evidence="7">
    <location>
        <begin position="156"/>
        <end position="161"/>
    </location>
    <ligand>
        <name>NAD(+)</name>
        <dbReference type="ChEBI" id="CHEBI:57540"/>
    </ligand>
</feature>
<gene>
    <name evidence="7" type="primary">rex</name>
    <name evidence="10" type="ORF">ACFPET_18735</name>
</gene>
<evidence type="ECO:0000256" key="2">
    <source>
        <dbReference type="ARBA" id="ARBA00022491"/>
    </source>
</evidence>
<dbReference type="InterPro" id="IPR036390">
    <property type="entry name" value="WH_DNA-bd_sf"/>
</dbReference>
<proteinExistence type="inferred from homology"/>
<comment type="function">
    <text evidence="7">Modulates transcription in response to changes in cellular NADH/NAD(+) redox state.</text>
</comment>
<evidence type="ECO:0000256" key="8">
    <source>
        <dbReference type="SAM" id="MobiDB-lite"/>
    </source>
</evidence>
<dbReference type="Pfam" id="PF02629">
    <property type="entry name" value="CoA_binding"/>
    <property type="match status" value="1"/>
</dbReference>
<dbReference type="SUPFAM" id="SSF51735">
    <property type="entry name" value="NAD(P)-binding Rossmann-fold domains"/>
    <property type="match status" value="1"/>
</dbReference>
<evidence type="ECO:0000313" key="10">
    <source>
        <dbReference type="EMBL" id="MFC4337242.1"/>
    </source>
</evidence>
<dbReference type="NCBIfam" id="NF003989">
    <property type="entry name" value="PRK05472.1-3"/>
    <property type="match status" value="1"/>
</dbReference>
<dbReference type="NCBIfam" id="NF003994">
    <property type="entry name" value="PRK05472.2-3"/>
    <property type="match status" value="1"/>
</dbReference>
<dbReference type="InterPro" id="IPR009718">
    <property type="entry name" value="Rex_DNA-bd_C_dom"/>
</dbReference>
<evidence type="ECO:0000256" key="4">
    <source>
        <dbReference type="ARBA" id="ARBA00023027"/>
    </source>
</evidence>
<dbReference type="Gene3D" id="1.10.10.10">
    <property type="entry name" value="Winged helix-like DNA-binding domain superfamily/Winged helix DNA-binding domain"/>
    <property type="match status" value="1"/>
</dbReference>
<keyword evidence="2 7" id="KW-0678">Repressor</keyword>
<protein>
    <recommendedName>
        <fullName evidence="7">Redox-sensing transcriptional repressor Rex</fullName>
    </recommendedName>
</protein>
<dbReference type="InterPro" id="IPR036388">
    <property type="entry name" value="WH-like_DNA-bd_sf"/>
</dbReference>
<feature type="domain" description="CoA-binding" evidence="9">
    <location>
        <begin position="145"/>
        <end position="246"/>
    </location>
</feature>
<keyword evidence="11" id="KW-1185">Reference proteome</keyword>
<comment type="caution">
    <text evidence="10">The sequence shown here is derived from an EMBL/GenBank/DDBJ whole genome shotgun (WGS) entry which is preliminary data.</text>
</comment>
<dbReference type="Pfam" id="PF06971">
    <property type="entry name" value="Put_DNA-bind_N"/>
    <property type="match status" value="1"/>
</dbReference>
<evidence type="ECO:0000313" key="11">
    <source>
        <dbReference type="Proteomes" id="UP001595823"/>
    </source>
</evidence>
<reference evidence="11" key="1">
    <citation type="journal article" date="2019" name="Int. J. Syst. Evol. Microbiol.">
        <title>The Global Catalogue of Microorganisms (GCM) 10K type strain sequencing project: providing services to taxonomists for standard genome sequencing and annotation.</title>
        <authorList>
            <consortium name="The Broad Institute Genomics Platform"/>
            <consortium name="The Broad Institute Genome Sequencing Center for Infectious Disease"/>
            <person name="Wu L."/>
            <person name="Ma J."/>
        </authorList>
    </citation>
    <scope>NUCLEOTIDE SEQUENCE [LARGE SCALE GENOMIC DNA]</scope>
    <source>
        <strain evidence="11">IBRC-M 10908</strain>
    </source>
</reference>